<protein>
    <submittedName>
        <fullName evidence="2">2-iminobutanoate/2-iminopropanoate deaminase</fullName>
        <ecNumber evidence="2">3.5.99.10</ecNumber>
    </submittedName>
</protein>
<keyword evidence="2" id="KW-0378">Hydrolase</keyword>
<keyword evidence="3" id="KW-1185">Reference proteome</keyword>
<dbReference type="CDD" id="cd00448">
    <property type="entry name" value="YjgF_YER057c_UK114_family"/>
    <property type="match status" value="1"/>
</dbReference>
<dbReference type="Pfam" id="PF01042">
    <property type="entry name" value="Ribonuc_L-PSP"/>
    <property type="match status" value="1"/>
</dbReference>
<dbReference type="Proteomes" id="UP000539175">
    <property type="component" value="Unassembled WGS sequence"/>
</dbReference>
<dbReference type="GO" id="GO:0120241">
    <property type="term" value="F:2-iminobutanoate/2-iminopropanoate deaminase"/>
    <property type="evidence" value="ECO:0007669"/>
    <property type="project" value="UniProtKB-EC"/>
</dbReference>
<dbReference type="AlphaFoldDB" id="A0A7X0AYL2"/>
<proteinExistence type="inferred from homology"/>
<dbReference type="InterPro" id="IPR006175">
    <property type="entry name" value="YjgF/YER057c/UK114"/>
</dbReference>
<reference evidence="2 3" key="1">
    <citation type="submission" date="2020-08" db="EMBL/GenBank/DDBJ databases">
        <title>Genomic Encyclopedia of Type Strains, Phase IV (KMG-IV): sequencing the most valuable type-strain genomes for metagenomic binning, comparative biology and taxonomic classification.</title>
        <authorList>
            <person name="Goeker M."/>
        </authorList>
    </citation>
    <scope>NUCLEOTIDE SEQUENCE [LARGE SCALE GENOMIC DNA]</scope>
    <source>
        <strain evidence="2 3">DSM 22198</strain>
    </source>
</reference>
<dbReference type="EC" id="3.5.99.10" evidence="2"/>
<comment type="caution">
    <text evidence="2">The sequence shown here is derived from an EMBL/GenBank/DDBJ whole genome shotgun (WGS) entry which is preliminary data.</text>
</comment>
<sequence>MKPPHLSPFQEAGGLVYISGQLPFDADGKISGAGVAEQTTQVLQNIDRVLGSIGLERSNIVKTTVWLRPDADFTAFNDSYAAFFGEHRPARSTVLSGLVLAAATVEIEAIACR</sequence>
<dbReference type="PROSITE" id="PS01094">
    <property type="entry name" value="UPF0076"/>
    <property type="match status" value="1"/>
</dbReference>
<evidence type="ECO:0000313" key="3">
    <source>
        <dbReference type="Proteomes" id="UP000539175"/>
    </source>
</evidence>
<dbReference type="PANTHER" id="PTHR11803:SF58">
    <property type="entry name" value="PROTEIN HMF1-RELATED"/>
    <property type="match status" value="1"/>
</dbReference>
<dbReference type="EMBL" id="JACIIZ010000006">
    <property type="protein sequence ID" value="MBB6252137.1"/>
    <property type="molecule type" value="Genomic_DNA"/>
</dbReference>
<dbReference type="PANTHER" id="PTHR11803">
    <property type="entry name" value="2-IMINOBUTANOATE/2-IMINOPROPANOATE DEAMINASE RIDA"/>
    <property type="match status" value="1"/>
</dbReference>
<dbReference type="SUPFAM" id="SSF55298">
    <property type="entry name" value="YjgF-like"/>
    <property type="match status" value="1"/>
</dbReference>
<accession>A0A7X0AYL2</accession>
<evidence type="ECO:0000256" key="1">
    <source>
        <dbReference type="ARBA" id="ARBA00010552"/>
    </source>
</evidence>
<dbReference type="RefSeq" id="WP_184801161.1">
    <property type="nucleotide sequence ID" value="NZ_JACIIZ010000006.1"/>
</dbReference>
<dbReference type="GO" id="GO:0005829">
    <property type="term" value="C:cytosol"/>
    <property type="evidence" value="ECO:0007669"/>
    <property type="project" value="TreeGrafter"/>
</dbReference>
<organism evidence="2 3">
    <name type="scientific">Nitrospirillum iridis</name>
    <dbReference type="NCBI Taxonomy" id="765888"/>
    <lineage>
        <taxon>Bacteria</taxon>
        <taxon>Pseudomonadati</taxon>
        <taxon>Pseudomonadota</taxon>
        <taxon>Alphaproteobacteria</taxon>
        <taxon>Rhodospirillales</taxon>
        <taxon>Azospirillaceae</taxon>
        <taxon>Nitrospirillum</taxon>
    </lineage>
</organism>
<evidence type="ECO:0000313" key="2">
    <source>
        <dbReference type="EMBL" id="MBB6252137.1"/>
    </source>
</evidence>
<gene>
    <name evidence="2" type="ORF">FHS74_002697</name>
</gene>
<dbReference type="InterPro" id="IPR035959">
    <property type="entry name" value="RutC-like_sf"/>
</dbReference>
<dbReference type="InterPro" id="IPR019897">
    <property type="entry name" value="RidA_CS"/>
</dbReference>
<name>A0A7X0AYL2_9PROT</name>
<comment type="similarity">
    <text evidence="1">Belongs to the RutC family.</text>
</comment>
<dbReference type="Gene3D" id="3.30.1330.40">
    <property type="entry name" value="RutC-like"/>
    <property type="match status" value="1"/>
</dbReference>